<evidence type="ECO:0000256" key="1">
    <source>
        <dbReference type="ARBA" id="ARBA00000086"/>
    </source>
</evidence>
<comment type="catalytic activity">
    <reaction evidence="1">
        <text>Hydrolysis of alkylated DNA, releasing 3-methyladenine, 3-methylguanine, 7-methylguanine and 7-methyladenine.</text>
        <dbReference type="EC" id="3.2.2.21"/>
    </reaction>
</comment>
<evidence type="ECO:0000259" key="7">
    <source>
        <dbReference type="SMART" id="SM00478"/>
    </source>
</evidence>
<dbReference type="SMART" id="SM00478">
    <property type="entry name" value="ENDO3c"/>
    <property type="match status" value="1"/>
</dbReference>
<dbReference type="GO" id="GO:0032131">
    <property type="term" value="F:alkylated DNA binding"/>
    <property type="evidence" value="ECO:0007669"/>
    <property type="project" value="TreeGrafter"/>
</dbReference>
<dbReference type="PATRIC" id="fig|189381.12.peg.2682"/>
<dbReference type="FunFam" id="1.10.340.30:FF:000004">
    <property type="entry name" value="DNA-3-methyladenine glycosylase II"/>
    <property type="match status" value="1"/>
</dbReference>
<dbReference type="InterPro" id="IPR023170">
    <property type="entry name" value="HhH_base_excis_C"/>
</dbReference>
<evidence type="ECO:0000256" key="3">
    <source>
        <dbReference type="ARBA" id="ARBA00012000"/>
    </source>
</evidence>
<dbReference type="InterPro" id="IPR011257">
    <property type="entry name" value="DNA_glycosylase"/>
</dbReference>
<dbReference type="Proteomes" id="UP000037405">
    <property type="component" value="Unassembled WGS sequence"/>
</dbReference>
<dbReference type="EMBL" id="LGUE01000004">
    <property type="protein sequence ID" value="KON84948.1"/>
    <property type="molecule type" value="Genomic_DNA"/>
</dbReference>
<dbReference type="EC" id="3.2.2.21" evidence="3"/>
<feature type="domain" description="HhH-GPD" evidence="7">
    <location>
        <begin position="136"/>
        <end position="300"/>
    </location>
</feature>
<dbReference type="InterPro" id="IPR051912">
    <property type="entry name" value="Alkylbase_DNA_Glycosylase/TA"/>
</dbReference>
<accession>A0A0M0G5B6</accession>
<proteinExistence type="inferred from homology"/>
<dbReference type="GO" id="GO:0006285">
    <property type="term" value="P:base-excision repair, AP site formation"/>
    <property type="evidence" value="ECO:0007669"/>
    <property type="project" value="TreeGrafter"/>
</dbReference>
<protein>
    <recommendedName>
        <fullName evidence="3">DNA-3-methyladenine glycosylase II</fullName>
        <ecNumber evidence="3">3.2.2.21</ecNumber>
    </recommendedName>
</protein>
<dbReference type="GO" id="GO:0043916">
    <property type="term" value="F:DNA-7-methylguanine glycosylase activity"/>
    <property type="evidence" value="ECO:0007669"/>
    <property type="project" value="TreeGrafter"/>
</dbReference>
<dbReference type="STRING" id="189381.GCA_900166615_01276"/>
<dbReference type="Gene3D" id="3.30.310.20">
    <property type="entry name" value="DNA-3-methyladenine glycosylase AlkA, N-terminal domain"/>
    <property type="match status" value="1"/>
</dbReference>
<dbReference type="CDD" id="cd00056">
    <property type="entry name" value="ENDO3c"/>
    <property type="match status" value="1"/>
</dbReference>
<organism evidence="8 9">
    <name type="scientific">Rossellomorea marisflavi</name>
    <dbReference type="NCBI Taxonomy" id="189381"/>
    <lineage>
        <taxon>Bacteria</taxon>
        <taxon>Bacillati</taxon>
        <taxon>Bacillota</taxon>
        <taxon>Bacilli</taxon>
        <taxon>Bacillales</taxon>
        <taxon>Bacillaceae</taxon>
        <taxon>Rossellomorea</taxon>
    </lineage>
</organism>
<dbReference type="PANTHER" id="PTHR43003:SF12">
    <property type="entry name" value="DNA-3-METHYLADENINE GLYCOSYLASE"/>
    <property type="match status" value="1"/>
</dbReference>
<sequence>MKWSNRGSSIELNLPHPFSFEECLRFLARSDQEVLHEVGEGEVVKLLKVEGELVLCRVTSTGEALNVAFLNTSPSQRARELVADYMVEWFDLEQDLSGFMEMAARDPVLKPFAERYEGMRILCIPDLFEALVWAILGQQINLTFAYTLKKRFVERYGESVTFNGSTHWLFPSCERVATLSIDELRELQFTRRKAEYVLDLAKAMERGELSKEALLQLDASAIRENLLAIRGVGAWTAEYVRMKCFHDRSAFPVADVGLHLALKEALGLERKPTIEEIEELAINWKGWEAYATFYLWRSLYGEGV</sequence>
<gene>
    <name evidence="8" type="ORF">AF331_13180</name>
</gene>
<dbReference type="OrthoDB" id="9785929at2"/>
<evidence type="ECO:0000256" key="4">
    <source>
        <dbReference type="ARBA" id="ARBA00022763"/>
    </source>
</evidence>
<dbReference type="InterPro" id="IPR037046">
    <property type="entry name" value="AlkA_N_sf"/>
</dbReference>
<dbReference type="GO" id="GO:0032993">
    <property type="term" value="C:protein-DNA complex"/>
    <property type="evidence" value="ECO:0007669"/>
    <property type="project" value="TreeGrafter"/>
</dbReference>
<reference evidence="9" key="1">
    <citation type="submission" date="2015-07" db="EMBL/GenBank/DDBJ databases">
        <title>Fjat-14235 jcm11544.</title>
        <authorList>
            <person name="Liu B."/>
            <person name="Wang J."/>
            <person name="Zhu Y."/>
            <person name="Liu G."/>
            <person name="Chen Q."/>
            <person name="Chen Z."/>
            <person name="Lan J."/>
            <person name="Che J."/>
            <person name="Ge C."/>
            <person name="Shi H."/>
            <person name="Pan Z."/>
            <person name="Liu X."/>
        </authorList>
    </citation>
    <scope>NUCLEOTIDE SEQUENCE [LARGE SCALE GENOMIC DNA]</scope>
    <source>
        <strain evidence="9">JCM 11544</strain>
    </source>
</reference>
<evidence type="ECO:0000256" key="2">
    <source>
        <dbReference type="ARBA" id="ARBA00010817"/>
    </source>
</evidence>
<dbReference type="GO" id="GO:0006307">
    <property type="term" value="P:DNA alkylation repair"/>
    <property type="evidence" value="ECO:0007669"/>
    <property type="project" value="TreeGrafter"/>
</dbReference>
<dbReference type="Gene3D" id="1.10.1670.10">
    <property type="entry name" value="Helix-hairpin-Helix base-excision DNA repair enzymes (C-terminal)"/>
    <property type="match status" value="1"/>
</dbReference>
<dbReference type="PANTHER" id="PTHR43003">
    <property type="entry name" value="DNA-3-METHYLADENINE GLYCOSYLASE"/>
    <property type="match status" value="1"/>
</dbReference>
<dbReference type="RefSeq" id="WP_053428553.1">
    <property type="nucleotide sequence ID" value="NZ_LGUE01000004.1"/>
</dbReference>
<name>A0A0M0G5B6_9BACI</name>
<dbReference type="GO" id="GO:0008534">
    <property type="term" value="F:oxidized purine nucleobase lesion DNA N-glycosylase activity"/>
    <property type="evidence" value="ECO:0007669"/>
    <property type="project" value="InterPro"/>
</dbReference>
<evidence type="ECO:0000313" key="9">
    <source>
        <dbReference type="Proteomes" id="UP000037405"/>
    </source>
</evidence>
<keyword evidence="9" id="KW-1185">Reference proteome</keyword>
<comment type="similarity">
    <text evidence="2">Belongs to the alkylbase DNA glycosidase AlkA family.</text>
</comment>
<dbReference type="SUPFAM" id="SSF48150">
    <property type="entry name" value="DNA-glycosylase"/>
    <property type="match status" value="1"/>
</dbReference>
<keyword evidence="4" id="KW-0227">DNA damage</keyword>
<comment type="caution">
    <text evidence="8">The sequence shown here is derived from an EMBL/GenBank/DDBJ whole genome shotgun (WGS) entry which is preliminary data.</text>
</comment>
<keyword evidence="5" id="KW-0378">Hydrolase</keyword>
<dbReference type="Pfam" id="PF07934">
    <property type="entry name" value="OGG_N"/>
    <property type="match status" value="1"/>
</dbReference>
<evidence type="ECO:0000313" key="8">
    <source>
        <dbReference type="EMBL" id="KON84948.1"/>
    </source>
</evidence>
<dbReference type="Pfam" id="PF00730">
    <property type="entry name" value="HhH-GPD"/>
    <property type="match status" value="1"/>
</dbReference>
<dbReference type="Gene3D" id="1.10.340.30">
    <property type="entry name" value="Hypothetical protein, domain 2"/>
    <property type="match status" value="1"/>
</dbReference>
<dbReference type="InterPro" id="IPR003265">
    <property type="entry name" value="HhH-GPD_domain"/>
</dbReference>
<dbReference type="GO" id="GO:0006289">
    <property type="term" value="P:nucleotide-excision repair"/>
    <property type="evidence" value="ECO:0007669"/>
    <property type="project" value="InterPro"/>
</dbReference>
<evidence type="ECO:0000256" key="5">
    <source>
        <dbReference type="ARBA" id="ARBA00022801"/>
    </source>
</evidence>
<dbReference type="AlphaFoldDB" id="A0A0M0G5B6"/>
<dbReference type="InterPro" id="IPR012904">
    <property type="entry name" value="OGG_N"/>
</dbReference>
<evidence type="ECO:0000256" key="6">
    <source>
        <dbReference type="ARBA" id="ARBA00023204"/>
    </source>
</evidence>
<dbReference type="GO" id="GO:0005737">
    <property type="term" value="C:cytoplasm"/>
    <property type="evidence" value="ECO:0007669"/>
    <property type="project" value="TreeGrafter"/>
</dbReference>
<dbReference type="GO" id="GO:0008725">
    <property type="term" value="F:DNA-3-methyladenine glycosylase activity"/>
    <property type="evidence" value="ECO:0007669"/>
    <property type="project" value="TreeGrafter"/>
</dbReference>
<keyword evidence="6" id="KW-0234">DNA repair</keyword>